<organism evidence="1 2">
    <name type="scientific">Allacma fusca</name>
    <dbReference type="NCBI Taxonomy" id="39272"/>
    <lineage>
        <taxon>Eukaryota</taxon>
        <taxon>Metazoa</taxon>
        <taxon>Ecdysozoa</taxon>
        <taxon>Arthropoda</taxon>
        <taxon>Hexapoda</taxon>
        <taxon>Collembola</taxon>
        <taxon>Symphypleona</taxon>
        <taxon>Sminthuridae</taxon>
        <taxon>Allacma</taxon>
    </lineage>
</organism>
<keyword evidence="2" id="KW-1185">Reference proteome</keyword>
<evidence type="ECO:0000313" key="1">
    <source>
        <dbReference type="EMBL" id="CAG7833534.1"/>
    </source>
</evidence>
<accession>A0A8J2PUL6</accession>
<dbReference type="AlphaFoldDB" id="A0A8J2PUL6"/>
<proteinExistence type="predicted"/>
<reference evidence="1" key="1">
    <citation type="submission" date="2021-06" db="EMBL/GenBank/DDBJ databases">
        <authorList>
            <person name="Hodson N. C."/>
            <person name="Mongue J. A."/>
            <person name="Jaron S. K."/>
        </authorList>
    </citation>
    <scope>NUCLEOTIDE SEQUENCE</scope>
</reference>
<comment type="caution">
    <text evidence="1">The sequence shown here is derived from an EMBL/GenBank/DDBJ whole genome shotgun (WGS) entry which is preliminary data.</text>
</comment>
<dbReference type="Proteomes" id="UP000708208">
    <property type="component" value="Unassembled WGS sequence"/>
</dbReference>
<gene>
    <name evidence="1" type="ORF">AFUS01_LOCUS43146</name>
</gene>
<dbReference type="EMBL" id="CAJVCH010569916">
    <property type="protein sequence ID" value="CAG7833534.1"/>
    <property type="molecule type" value="Genomic_DNA"/>
</dbReference>
<protein>
    <submittedName>
        <fullName evidence="1">Uncharacterized protein</fullName>
    </submittedName>
</protein>
<evidence type="ECO:0000313" key="2">
    <source>
        <dbReference type="Proteomes" id="UP000708208"/>
    </source>
</evidence>
<name>A0A8J2PUL6_9HEXA</name>
<sequence length="171" mass="19780">MCILLHTDMTRTIAFLLSSWILLTAVSYARVFDLDFNPAQNETESRNGTNGSSHFQRVTLDAPTTNVGDTIFKGINLTLMSTREHNWLDWEISNRKKISTLTLYGRFGPKDFRFFLSNFTGIHELSVGRGRYLCPQFDLKRNNSEVKSYNNVSTFRVFRITIECKGEYRCI</sequence>